<gene>
    <name evidence="2" type="ORF">SAMN05660350_00466</name>
</gene>
<accession>A0A1M7S3U2</accession>
<proteinExistence type="predicted"/>
<reference evidence="2 3" key="1">
    <citation type="submission" date="2016-12" db="EMBL/GenBank/DDBJ databases">
        <authorList>
            <person name="Song W.-J."/>
            <person name="Kurnit D.M."/>
        </authorList>
    </citation>
    <scope>NUCLEOTIDE SEQUENCE [LARGE SCALE GENOMIC DNA]</scope>
    <source>
        <strain evidence="2 3">DSM 43162</strain>
    </source>
</reference>
<feature type="compositionally biased region" description="Basic and acidic residues" evidence="1">
    <location>
        <begin position="377"/>
        <end position="393"/>
    </location>
</feature>
<dbReference type="EMBL" id="FRDM01000001">
    <property type="protein sequence ID" value="SHN53158.1"/>
    <property type="molecule type" value="Genomic_DNA"/>
</dbReference>
<evidence type="ECO:0000256" key="1">
    <source>
        <dbReference type="SAM" id="MobiDB-lite"/>
    </source>
</evidence>
<dbReference type="Proteomes" id="UP000184428">
    <property type="component" value="Unassembled WGS sequence"/>
</dbReference>
<sequence length="532" mass="58576">MAGVPQICQSCRHFRPGVPTSAQLVSLIPPASLSAGREVLVKLRERDRKQRDDDYRFFYDQPPVTQRLLIRPAGHPYCGDRELEGVWEDCRLKVKNDDSCSRYASIDATVDPDAGKCATCAHRVSPVKTGMVERLSRLVNELSEVTEQQVGKRISESWNEVRRDLAKNATYELEIAYDGVGVVTEQPHQLSWCREISAVDSNRFAVGEVVNAGEDCARWSKRVSDESQNILERAWKAVEDGKNALDAATAARRRELSDGANVWDSTYTNALQGLKYEYNEAAARFIEDALRALGLTGSQASESANNMLSALLSSSPRPHKDVRVLADTGAEQDLAPSSPRMSGPSASTKPRRVGFLDTLLSLTGVVPPSLVAAEPAPPRRDSDRTSTDIRADDGSTTGTASTAAYQIREAVDPARDGAFAISGVHRHPTQADLLLQLQSHNGHEAMLTIGRITNGQQEWREDCLISLVDARLVQHAGVINGHVFPRGRYPVGKWQKAYILISRQFPARIGFTVSTQGRTVHLDLWGQWLSEA</sequence>
<dbReference type="OrthoDB" id="1645442at2"/>
<protein>
    <submittedName>
        <fullName evidence="2">Uncharacterized protein</fullName>
    </submittedName>
</protein>
<name>A0A1M7S3U2_9ACTN</name>
<dbReference type="AlphaFoldDB" id="A0A1M7S3U2"/>
<evidence type="ECO:0000313" key="3">
    <source>
        <dbReference type="Proteomes" id="UP000184428"/>
    </source>
</evidence>
<organism evidence="2 3">
    <name type="scientific">Geodermatophilus obscurus</name>
    <dbReference type="NCBI Taxonomy" id="1861"/>
    <lineage>
        <taxon>Bacteria</taxon>
        <taxon>Bacillati</taxon>
        <taxon>Actinomycetota</taxon>
        <taxon>Actinomycetes</taxon>
        <taxon>Geodermatophilales</taxon>
        <taxon>Geodermatophilaceae</taxon>
        <taxon>Geodermatophilus</taxon>
    </lineage>
</organism>
<feature type="region of interest" description="Disordered" evidence="1">
    <location>
        <begin position="329"/>
        <end position="351"/>
    </location>
</feature>
<evidence type="ECO:0000313" key="2">
    <source>
        <dbReference type="EMBL" id="SHN53158.1"/>
    </source>
</evidence>
<feature type="region of interest" description="Disordered" evidence="1">
    <location>
        <begin position="369"/>
        <end position="402"/>
    </location>
</feature>
<dbReference type="RefSeq" id="WP_141242869.1">
    <property type="nucleotide sequence ID" value="NZ_FRDM01000001.1"/>
</dbReference>